<protein>
    <submittedName>
        <fullName evidence="4">AcrR family transcriptional regulator</fullName>
    </submittedName>
</protein>
<evidence type="ECO:0000256" key="1">
    <source>
        <dbReference type="ARBA" id="ARBA00023125"/>
    </source>
</evidence>
<dbReference type="GeneID" id="95404558"/>
<keyword evidence="1 2" id="KW-0238">DNA-binding</keyword>
<feature type="DNA-binding region" description="H-T-H motif" evidence="2">
    <location>
        <begin position="33"/>
        <end position="52"/>
    </location>
</feature>
<proteinExistence type="predicted"/>
<evidence type="ECO:0000313" key="5">
    <source>
        <dbReference type="Proteomes" id="UP000706926"/>
    </source>
</evidence>
<comment type="caution">
    <text evidence="4">The sequence shown here is derived from an EMBL/GenBank/DDBJ whole genome shotgun (WGS) entry which is preliminary data.</text>
</comment>
<dbReference type="PROSITE" id="PS50977">
    <property type="entry name" value="HTH_TETR_2"/>
    <property type="match status" value="1"/>
</dbReference>
<dbReference type="PANTHER" id="PTHR43479:SF7">
    <property type="entry name" value="TETR-FAMILY TRANSCRIPTIONAL REGULATOR"/>
    <property type="match status" value="1"/>
</dbReference>
<dbReference type="InterPro" id="IPR050624">
    <property type="entry name" value="HTH-type_Tx_Regulator"/>
</dbReference>
<feature type="domain" description="HTH tetR-type" evidence="3">
    <location>
        <begin position="10"/>
        <end position="70"/>
    </location>
</feature>
<dbReference type="Pfam" id="PF14278">
    <property type="entry name" value="TetR_C_8"/>
    <property type="match status" value="1"/>
</dbReference>
<dbReference type="Proteomes" id="UP000706926">
    <property type="component" value="Unassembled WGS sequence"/>
</dbReference>
<name>A0ABS4FB39_9BACL</name>
<evidence type="ECO:0000259" key="3">
    <source>
        <dbReference type="PROSITE" id="PS50977"/>
    </source>
</evidence>
<dbReference type="EMBL" id="JAGGKI010000005">
    <property type="protein sequence ID" value="MBP1893468.1"/>
    <property type="molecule type" value="Genomic_DNA"/>
</dbReference>
<accession>A0ABS4FB39</accession>
<gene>
    <name evidence="4" type="ORF">J2Z18_002570</name>
</gene>
<sequence length="210" mass="23672">MAEKMDRRKVRTKALLYKALIKVLEEKGPSRITVSDITENAGLNRSTFYLHYTDAIDLLERVKADIWAGLSERMKNLNPYNYLSYAVKNEPDPAMVKVIEYYGEHADFFKVILGPNGDPAFAVRIKEFLKEHHLSKILDIRPDLADTIVPKDYMIAYLAASNLSILLNWIETGMQQSPRTIALMITSILSSGLNQLYGISHNNGSGPVKA</sequence>
<organism evidence="4 5">
    <name type="scientific">Paenibacillus lactis</name>
    <dbReference type="NCBI Taxonomy" id="228574"/>
    <lineage>
        <taxon>Bacteria</taxon>
        <taxon>Bacillati</taxon>
        <taxon>Bacillota</taxon>
        <taxon>Bacilli</taxon>
        <taxon>Bacillales</taxon>
        <taxon>Paenibacillaceae</taxon>
        <taxon>Paenibacillus</taxon>
    </lineage>
</organism>
<dbReference type="PANTHER" id="PTHR43479">
    <property type="entry name" value="ACREF/ENVCD OPERON REPRESSOR-RELATED"/>
    <property type="match status" value="1"/>
</dbReference>
<dbReference type="Gene3D" id="1.10.357.10">
    <property type="entry name" value="Tetracycline Repressor, domain 2"/>
    <property type="match status" value="1"/>
</dbReference>
<dbReference type="InterPro" id="IPR001647">
    <property type="entry name" value="HTH_TetR"/>
</dbReference>
<reference evidence="4 5" key="1">
    <citation type="submission" date="2021-03" db="EMBL/GenBank/DDBJ databases">
        <title>Genomic Encyclopedia of Type Strains, Phase IV (KMG-IV): sequencing the most valuable type-strain genomes for metagenomic binning, comparative biology and taxonomic classification.</title>
        <authorList>
            <person name="Goeker M."/>
        </authorList>
    </citation>
    <scope>NUCLEOTIDE SEQUENCE [LARGE SCALE GENOMIC DNA]</scope>
    <source>
        <strain evidence="4 5">DSM 15596</strain>
    </source>
</reference>
<dbReference type="SUPFAM" id="SSF46689">
    <property type="entry name" value="Homeodomain-like"/>
    <property type="match status" value="1"/>
</dbReference>
<evidence type="ECO:0000313" key="4">
    <source>
        <dbReference type="EMBL" id="MBP1893468.1"/>
    </source>
</evidence>
<dbReference type="InterPro" id="IPR009057">
    <property type="entry name" value="Homeodomain-like_sf"/>
</dbReference>
<dbReference type="InterPro" id="IPR039532">
    <property type="entry name" value="TetR_C_Firmicutes"/>
</dbReference>
<dbReference type="Pfam" id="PF00440">
    <property type="entry name" value="TetR_N"/>
    <property type="match status" value="1"/>
</dbReference>
<evidence type="ECO:0000256" key="2">
    <source>
        <dbReference type="PROSITE-ProRule" id="PRU00335"/>
    </source>
</evidence>
<dbReference type="RefSeq" id="WP_007127807.1">
    <property type="nucleotide sequence ID" value="NZ_CP139098.1"/>
</dbReference>
<keyword evidence="5" id="KW-1185">Reference proteome</keyword>